<feature type="domain" description="RNase H type-1" evidence="1">
    <location>
        <begin position="1"/>
        <end position="32"/>
    </location>
</feature>
<sequence length="90" mass="10600">MNEKNIDLLWCKGHSDITGNEFADHLASRSTESKNQFTIGTPPSYIKKVIHDCFYQYWFDRIKKDQSMNHMHTILNKPKSKCIKLGREKL</sequence>
<dbReference type="OrthoDB" id="8070015at2759"/>
<evidence type="ECO:0000313" key="2">
    <source>
        <dbReference type="EMBL" id="CDW19090.1"/>
    </source>
</evidence>
<name>A0A0K2SZW2_LEPSM</name>
<dbReference type="SUPFAM" id="SSF53098">
    <property type="entry name" value="Ribonuclease H-like"/>
    <property type="match status" value="1"/>
</dbReference>
<dbReference type="AlphaFoldDB" id="A0A0K2SZW2"/>
<dbReference type="InterPro" id="IPR002156">
    <property type="entry name" value="RNaseH_domain"/>
</dbReference>
<protein>
    <recommendedName>
        <fullName evidence="1">RNase H type-1 domain-containing protein</fullName>
    </recommendedName>
</protein>
<proteinExistence type="predicted"/>
<evidence type="ECO:0000259" key="1">
    <source>
        <dbReference type="PROSITE" id="PS50879"/>
    </source>
</evidence>
<dbReference type="EMBL" id="HACA01001730">
    <property type="protein sequence ID" value="CDW19091.1"/>
    <property type="molecule type" value="Transcribed_RNA"/>
</dbReference>
<dbReference type="Gene3D" id="3.30.420.10">
    <property type="entry name" value="Ribonuclease H-like superfamily/Ribonuclease H"/>
    <property type="match status" value="1"/>
</dbReference>
<dbReference type="PROSITE" id="PS50879">
    <property type="entry name" value="RNASE_H_1"/>
    <property type="match status" value="1"/>
</dbReference>
<dbReference type="InterPro" id="IPR036397">
    <property type="entry name" value="RNaseH_sf"/>
</dbReference>
<dbReference type="GO" id="GO:0004523">
    <property type="term" value="F:RNA-DNA hybrid ribonuclease activity"/>
    <property type="evidence" value="ECO:0007669"/>
    <property type="project" value="InterPro"/>
</dbReference>
<dbReference type="EMBL" id="HACA01001729">
    <property type="protein sequence ID" value="CDW19090.1"/>
    <property type="molecule type" value="Transcribed_RNA"/>
</dbReference>
<organism evidence="2">
    <name type="scientific">Lepeophtheirus salmonis</name>
    <name type="common">Salmon louse</name>
    <name type="synonym">Caligus salmonis</name>
    <dbReference type="NCBI Taxonomy" id="72036"/>
    <lineage>
        <taxon>Eukaryota</taxon>
        <taxon>Metazoa</taxon>
        <taxon>Ecdysozoa</taxon>
        <taxon>Arthropoda</taxon>
        <taxon>Crustacea</taxon>
        <taxon>Multicrustacea</taxon>
        <taxon>Hexanauplia</taxon>
        <taxon>Copepoda</taxon>
        <taxon>Siphonostomatoida</taxon>
        <taxon>Caligidae</taxon>
        <taxon>Lepeophtheirus</taxon>
    </lineage>
</organism>
<reference evidence="2" key="1">
    <citation type="submission" date="2014-05" db="EMBL/GenBank/DDBJ databases">
        <authorList>
            <person name="Chronopoulou M."/>
        </authorList>
    </citation>
    <scope>NUCLEOTIDE SEQUENCE</scope>
    <source>
        <tissue evidence="2">Whole organism</tissue>
    </source>
</reference>
<dbReference type="InterPro" id="IPR012337">
    <property type="entry name" value="RNaseH-like_sf"/>
</dbReference>
<dbReference type="GO" id="GO:0003676">
    <property type="term" value="F:nucleic acid binding"/>
    <property type="evidence" value="ECO:0007669"/>
    <property type="project" value="InterPro"/>
</dbReference>
<accession>A0A0K2SZW2</accession>